<feature type="domain" description="SpoVR protein-like N-terminal" evidence="1">
    <location>
        <begin position="11"/>
        <end position="428"/>
    </location>
</feature>
<accession>A0AA86MEA9</accession>
<dbReference type="InterPro" id="IPR007390">
    <property type="entry name" value="Spore_V_R"/>
</dbReference>
<evidence type="ECO:0000259" key="1">
    <source>
        <dbReference type="Pfam" id="PF04293"/>
    </source>
</evidence>
<organism evidence="3 4">
    <name type="scientific">Limnobacter thiooxidans</name>
    <dbReference type="NCBI Taxonomy" id="131080"/>
    <lineage>
        <taxon>Bacteria</taxon>
        <taxon>Pseudomonadati</taxon>
        <taxon>Pseudomonadota</taxon>
        <taxon>Betaproteobacteria</taxon>
        <taxon>Burkholderiales</taxon>
        <taxon>Burkholderiaceae</taxon>
        <taxon>Limnobacter</taxon>
    </lineage>
</organism>
<evidence type="ECO:0000313" key="3">
    <source>
        <dbReference type="EMBL" id="BET25720.1"/>
    </source>
</evidence>
<evidence type="ECO:0000313" key="4">
    <source>
        <dbReference type="Proteomes" id="UP001329151"/>
    </source>
</evidence>
<dbReference type="InterPro" id="IPR056174">
    <property type="entry name" value="SpoVR_N"/>
</dbReference>
<dbReference type="Pfam" id="PF24755">
    <property type="entry name" value="SpoVR_C"/>
    <property type="match status" value="1"/>
</dbReference>
<reference evidence="3 4" key="1">
    <citation type="submission" date="2023-10" db="EMBL/GenBank/DDBJ databases">
        <title>Complete Genome Sequence of Limnobacter thiooxidans CS-K2T, Isolated from freshwater lake sediments in Bavaria, Germany.</title>
        <authorList>
            <person name="Naruki M."/>
            <person name="Watanabe A."/>
            <person name="Warashina T."/>
            <person name="Morita T."/>
            <person name="Arakawa K."/>
        </authorList>
    </citation>
    <scope>NUCLEOTIDE SEQUENCE [LARGE SCALE GENOMIC DNA]</scope>
    <source>
        <strain evidence="3 4">CS-K2</strain>
    </source>
</reference>
<dbReference type="Proteomes" id="UP001329151">
    <property type="component" value="Chromosome"/>
</dbReference>
<dbReference type="PANTHER" id="PTHR30029">
    <property type="entry name" value="STAGE V SPORULATION PROTEIN R"/>
    <property type="match status" value="1"/>
</dbReference>
<proteinExistence type="predicted"/>
<dbReference type="RefSeq" id="WP_130556746.1">
    <property type="nucleotide sequence ID" value="NZ_AP028947.1"/>
</dbReference>
<dbReference type="InterPro" id="IPR057008">
    <property type="entry name" value="SpoVR-like_C"/>
</dbReference>
<protein>
    <submittedName>
        <fullName evidence="3">SpoVR family protein</fullName>
    </submittedName>
</protein>
<dbReference type="EMBL" id="AP028947">
    <property type="protein sequence ID" value="BET25720.1"/>
    <property type="molecule type" value="Genomic_DNA"/>
</dbReference>
<feature type="domain" description="SpoVR-like C-terminal" evidence="2">
    <location>
        <begin position="433"/>
        <end position="486"/>
    </location>
</feature>
<dbReference type="PANTHER" id="PTHR30029:SF2">
    <property type="entry name" value="STAGE V SPORULATION PROTEIN R"/>
    <property type="match status" value="1"/>
</dbReference>
<dbReference type="NCBIfam" id="NF008737">
    <property type="entry name" value="PRK11767.1"/>
    <property type="match status" value="1"/>
</dbReference>
<dbReference type="AlphaFoldDB" id="A0AA86MEA9"/>
<gene>
    <name evidence="3" type="ORF">RGQ30_12210</name>
</gene>
<name>A0AA86MEA9_9BURK</name>
<evidence type="ECO:0000259" key="2">
    <source>
        <dbReference type="Pfam" id="PF24755"/>
    </source>
</evidence>
<dbReference type="InterPro" id="IPR057270">
    <property type="entry name" value="Ycgb-like"/>
</dbReference>
<dbReference type="Pfam" id="PF04293">
    <property type="entry name" value="SpoVR"/>
    <property type="match status" value="1"/>
</dbReference>
<keyword evidence="4" id="KW-1185">Reference proteome</keyword>
<sequence>MAQQLDLAGNEWTFDLLRDIDTQLHDITANKFKLDTFPNQIEVISAEQMLDAYSSAAMPVMYPHWSYGKSFSVNEHLYETGQQNLAYEVVINSNPCISYLMEENTMTMQTLVIAHACYGHNSFFKGNYLFRQWTQADAIIDYLVFAKKYVMECEEKYGFDAVEEILDAAHAIQNFGVDRYKRRFESEAALKVKRDDLAEEKRRQYDEIMAKVSPVEAAQIERQQDNYPREPVENLLYFIEKEAPKLRDWERELVRIVRKMSQYFYPQGQTKVMNEGWASFWHYTLLNSLYDEKLVSDGFMLEFLTSHTNVVFQPDSRDGRFRALNPYALGFAMFSDIRRMCEKPTEEDKRWFPDLAGTGNWLKAIDFAMRNFKDESFIRQFLSPKVIRDFRLFTIADHKSENELFIDSIHNDEGYRRIRTLLANQYSRESMVPDIQVTSYARMTDRSLTLTHMSRRGRPLNEDEAEKTLAQIERLWGFPVHLETSDVH</sequence>
<dbReference type="KEGG" id="lto:RGQ30_12210"/>